<evidence type="ECO:0000256" key="10">
    <source>
        <dbReference type="ARBA" id="ARBA00022842"/>
    </source>
</evidence>
<evidence type="ECO:0000256" key="9">
    <source>
        <dbReference type="ARBA" id="ARBA00022805"/>
    </source>
</evidence>
<evidence type="ECO:0000256" key="8">
    <source>
        <dbReference type="ARBA" id="ARBA00022801"/>
    </source>
</evidence>
<evidence type="ECO:0000256" key="5">
    <source>
        <dbReference type="ARBA" id="ARBA00022692"/>
    </source>
</evidence>
<evidence type="ECO:0000256" key="12">
    <source>
        <dbReference type="ARBA" id="ARBA00022989"/>
    </source>
</evidence>
<dbReference type="GO" id="GO:0015031">
    <property type="term" value="P:protein transport"/>
    <property type="evidence" value="ECO:0007669"/>
    <property type="project" value="UniProtKB-KW"/>
</dbReference>
<keyword evidence="7" id="KW-0547">Nucleotide-binding</keyword>
<keyword evidence="14" id="KW-0472">Membrane</keyword>
<dbReference type="InterPro" id="IPR006703">
    <property type="entry name" value="G_AIG1"/>
</dbReference>
<sequence>MMGIKDWVLSQLVSKSVVSSRLLSGGDRYSDEEPLNEEFSNQVAADTFRSSISNQESQNDYPSPQVVVENSPQSHSSAEKKKLDPLGKIESLQIKFLRLLRRLGQPQDNLVVSKVLYRIHLASLIRAGESDLKRANLTSDRAKKIAAEQEASGVPELDFSFRVLVLGKTGVGKSATINSIFDQTKAMTDAFQPATDRIQEIVGMANGVKISFIDTPGLLPSSTSTFRRNRKILCSVKRFIKKSPPDIVLFFERLDLMNASYSDFPLMKLITEVFGSAIWFNTILVMTHSFSALPEGPNGYPVSYEFYVNLCTELIQHYIHQAVSDSKLENPVLFVENHPHCKTDITELIQHYIHQAVSDSKLENPVLFVENHPHCKTDITGEKILPNGQVWKSQFLLLCICTKVLGDVNTVLKFQDSIELGPSSTTRLPSLPHLLSSFLRRRAVLGPSGVDNDADEISFSETEEEEEYDKLPPIRTLTKSQFEKLTKSEKEDYLDELDYRETLYMKKQLKEQSRKLKESKLHKDGSLASDDDSNNQEPPEAIQLPDMAIPPSFDSDYPVHRYRCLLTGDQWLARPVLDPHGWDHDVGFDGINLESVSEVKQNVFATVTGQMSKDKEDFSIQSECTAVYVDPRGPTYSVGLDVQSAAKNLIYTLHSNAKLRTLKLNLTECGVSVTTFGKKYYVGAKLEDSILVRKRLKLLVNAGCMGLPGQAAYGGSLEATLMGRDYPVRNDSLSMTLTILSFNKETVLGGTFQSDFRLSRGTGLSVSANLNTRRMGQVCIKTNSSDHVEIALIAVVSIFRVLLRRITTNNRETLEAV</sequence>
<keyword evidence="6" id="KW-0479">Metal-binding</keyword>
<keyword evidence="9" id="KW-1002">Plastid outer membrane</keyword>
<evidence type="ECO:0000256" key="4">
    <source>
        <dbReference type="ARBA" id="ARBA00022640"/>
    </source>
</evidence>
<dbReference type="Proteomes" id="UP000241394">
    <property type="component" value="Chromosome LG16"/>
</dbReference>
<keyword evidence="10" id="KW-0460">Magnesium</keyword>
<dbReference type="InParanoid" id="A0A2R6QII4"/>
<dbReference type="PROSITE" id="PS51720">
    <property type="entry name" value="G_AIG1"/>
    <property type="match status" value="1"/>
</dbReference>
<keyword evidence="12" id="KW-1133">Transmembrane helix</keyword>
<keyword evidence="2" id="KW-0813">Transport</keyword>
<evidence type="ECO:0000256" key="16">
    <source>
        <dbReference type="ARBA" id="ARBA00023775"/>
    </source>
</evidence>
<dbReference type="InterPro" id="IPR027417">
    <property type="entry name" value="P-loop_NTPase"/>
</dbReference>
<evidence type="ECO:0000259" key="18">
    <source>
        <dbReference type="PROSITE" id="PS51720"/>
    </source>
</evidence>
<evidence type="ECO:0000256" key="2">
    <source>
        <dbReference type="ARBA" id="ARBA00022448"/>
    </source>
</evidence>
<evidence type="ECO:0000313" key="19">
    <source>
        <dbReference type="EMBL" id="PSS08421.1"/>
    </source>
</evidence>
<feature type="region of interest" description="Disordered" evidence="17">
    <location>
        <begin position="52"/>
        <end position="82"/>
    </location>
</feature>
<dbReference type="Gene3D" id="3.40.50.300">
    <property type="entry name" value="P-loop containing nucleotide triphosphate hydrolases"/>
    <property type="match status" value="1"/>
</dbReference>
<name>A0A2R6QII4_ACTCC</name>
<dbReference type="PANTHER" id="PTHR10903:SF68">
    <property type="entry name" value="TRANSLOCASE OF CHLOROPLAST 90, CHLOROPLASTIC"/>
    <property type="match status" value="1"/>
</dbReference>
<dbReference type="InterPro" id="IPR024283">
    <property type="entry name" value="TOC159_MAD"/>
</dbReference>
<dbReference type="GO" id="GO:0005525">
    <property type="term" value="F:GTP binding"/>
    <property type="evidence" value="ECO:0007669"/>
    <property type="project" value="UniProtKB-KW"/>
</dbReference>
<protein>
    <submittedName>
        <fullName evidence="19">Translocase of chloroplast like</fullName>
    </submittedName>
</protein>
<reference evidence="20" key="2">
    <citation type="journal article" date="2018" name="BMC Genomics">
        <title>A manually annotated Actinidia chinensis var. chinensis (kiwifruit) genome highlights the challenges associated with draft genomes and gene prediction in plants.</title>
        <authorList>
            <person name="Pilkington S.M."/>
            <person name="Crowhurst R."/>
            <person name="Hilario E."/>
            <person name="Nardozza S."/>
            <person name="Fraser L."/>
            <person name="Peng Y."/>
            <person name="Gunaseelan K."/>
            <person name="Simpson R."/>
            <person name="Tahir J."/>
            <person name="Deroles S.C."/>
            <person name="Templeton K."/>
            <person name="Luo Z."/>
            <person name="Davy M."/>
            <person name="Cheng C."/>
            <person name="McNeilage M."/>
            <person name="Scaglione D."/>
            <person name="Liu Y."/>
            <person name="Zhang Q."/>
            <person name="Datson P."/>
            <person name="De Silva N."/>
            <person name="Gardiner S.E."/>
            <person name="Bassett H."/>
            <person name="Chagne D."/>
            <person name="McCallum J."/>
            <person name="Dzierzon H."/>
            <person name="Deng C."/>
            <person name="Wang Y.Y."/>
            <person name="Barron L."/>
            <person name="Manako K."/>
            <person name="Bowen J."/>
            <person name="Foster T.M."/>
            <person name="Erridge Z.A."/>
            <person name="Tiffin H."/>
            <person name="Waite C.N."/>
            <person name="Davies K.M."/>
            <person name="Grierson E.P."/>
            <person name="Laing W.A."/>
            <person name="Kirk R."/>
            <person name="Chen X."/>
            <person name="Wood M."/>
            <person name="Montefiori M."/>
            <person name="Brummell D.A."/>
            <person name="Schwinn K.E."/>
            <person name="Catanach A."/>
            <person name="Fullerton C."/>
            <person name="Li D."/>
            <person name="Meiyalaghan S."/>
            <person name="Nieuwenhuizen N."/>
            <person name="Read N."/>
            <person name="Prakash R."/>
            <person name="Hunter D."/>
            <person name="Zhang H."/>
            <person name="McKenzie M."/>
            <person name="Knabel M."/>
            <person name="Harris A."/>
            <person name="Allan A.C."/>
            <person name="Gleave A."/>
            <person name="Chen A."/>
            <person name="Janssen B.J."/>
            <person name="Plunkett B."/>
            <person name="Ampomah-Dwamena C."/>
            <person name="Voogd C."/>
            <person name="Leif D."/>
            <person name="Lafferty D."/>
            <person name="Souleyre E.J.F."/>
            <person name="Varkonyi-Gasic E."/>
            <person name="Gambi F."/>
            <person name="Hanley J."/>
            <person name="Yao J.L."/>
            <person name="Cheung J."/>
            <person name="David K.M."/>
            <person name="Warren B."/>
            <person name="Marsh K."/>
            <person name="Snowden K.C."/>
            <person name="Lin-Wang K."/>
            <person name="Brian L."/>
            <person name="Martinez-Sanchez M."/>
            <person name="Wang M."/>
            <person name="Ileperuma N."/>
            <person name="Macnee N."/>
            <person name="Campin R."/>
            <person name="McAtee P."/>
            <person name="Drummond R.S.M."/>
            <person name="Espley R.V."/>
            <person name="Ireland H.S."/>
            <person name="Wu R."/>
            <person name="Atkinson R.G."/>
            <person name="Karunairetnam S."/>
            <person name="Bulley S."/>
            <person name="Chunkath S."/>
            <person name="Hanley Z."/>
            <person name="Storey R."/>
            <person name="Thrimawithana A.H."/>
            <person name="Thomson S."/>
            <person name="David C."/>
            <person name="Testolin R."/>
            <person name="Huang H."/>
            <person name="Hellens R.P."/>
            <person name="Schaffer R.J."/>
        </authorList>
    </citation>
    <scope>NUCLEOTIDE SEQUENCE [LARGE SCALE GENOMIC DNA]</scope>
    <source>
        <strain evidence="20">cv. Red5</strain>
    </source>
</reference>
<dbReference type="SUPFAM" id="SSF52540">
    <property type="entry name" value="P-loop containing nucleoside triphosphate hydrolases"/>
    <property type="match status" value="1"/>
</dbReference>
<proteinExistence type="inferred from homology"/>
<keyword evidence="13" id="KW-0342">GTP-binding</keyword>
<evidence type="ECO:0000256" key="1">
    <source>
        <dbReference type="ARBA" id="ARBA00001946"/>
    </source>
</evidence>
<dbReference type="GO" id="GO:0009707">
    <property type="term" value="C:chloroplast outer membrane"/>
    <property type="evidence" value="ECO:0007669"/>
    <property type="project" value="UniProtKB-SubCell"/>
</dbReference>
<reference evidence="19 20" key="1">
    <citation type="submission" date="2017-07" db="EMBL/GenBank/DDBJ databases">
        <title>An improved, manually edited Actinidia chinensis var. chinensis (kiwifruit) genome highlights the challenges associated with draft genomes and gene prediction in plants.</title>
        <authorList>
            <person name="Pilkington S."/>
            <person name="Crowhurst R."/>
            <person name="Hilario E."/>
            <person name="Nardozza S."/>
            <person name="Fraser L."/>
            <person name="Peng Y."/>
            <person name="Gunaseelan K."/>
            <person name="Simpson R."/>
            <person name="Tahir J."/>
            <person name="Deroles S."/>
            <person name="Templeton K."/>
            <person name="Luo Z."/>
            <person name="Davy M."/>
            <person name="Cheng C."/>
            <person name="Mcneilage M."/>
            <person name="Scaglione D."/>
            <person name="Liu Y."/>
            <person name="Zhang Q."/>
            <person name="Datson P."/>
            <person name="De Silva N."/>
            <person name="Gardiner S."/>
            <person name="Bassett H."/>
            <person name="Chagne D."/>
            <person name="Mccallum J."/>
            <person name="Dzierzon H."/>
            <person name="Deng C."/>
            <person name="Wang Y.-Y."/>
            <person name="Barron N."/>
            <person name="Manako K."/>
            <person name="Bowen J."/>
            <person name="Foster T."/>
            <person name="Erridge Z."/>
            <person name="Tiffin H."/>
            <person name="Waite C."/>
            <person name="Davies K."/>
            <person name="Grierson E."/>
            <person name="Laing W."/>
            <person name="Kirk R."/>
            <person name="Chen X."/>
            <person name="Wood M."/>
            <person name="Montefiori M."/>
            <person name="Brummell D."/>
            <person name="Schwinn K."/>
            <person name="Catanach A."/>
            <person name="Fullerton C."/>
            <person name="Li D."/>
            <person name="Meiyalaghan S."/>
            <person name="Nieuwenhuizen N."/>
            <person name="Read N."/>
            <person name="Prakash R."/>
            <person name="Hunter D."/>
            <person name="Zhang H."/>
            <person name="Mckenzie M."/>
            <person name="Knabel M."/>
            <person name="Harris A."/>
            <person name="Allan A."/>
            <person name="Chen A."/>
            <person name="Janssen B."/>
            <person name="Plunkett B."/>
            <person name="Dwamena C."/>
            <person name="Voogd C."/>
            <person name="Leif D."/>
            <person name="Lafferty D."/>
            <person name="Souleyre E."/>
            <person name="Varkonyi-Gasic E."/>
            <person name="Gambi F."/>
            <person name="Hanley J."/>
            <person name="Yao J.-L."/>
            <person name="Cheung J."/>
            <person name="David K."/>
            <person name="Warren B."/>
            <person name="Marsh K."/>
            <person name="Snowden K."/>
            <person name="Lin-Wang K."/>
            <person name="Brian L."/>
            <person name="Martinez-Sanchez M."/>
            <person name="Wang M."/>
            <person name="Ileperuma N."/>
            <person name="Macnee N."/>
            <person name="Campin R."/>
            <person name="Mcatee P."/>
            <person name="Drummond R."/>
            <person name="Espley R."/>
            <person name="Ireland H."/>
            <person name="Wu R."/>
            <person name="Atkinson R."/>
            <person name="Karunairetnam S."/>
            <person name="Bulley S."/>
            <person name="Chunkath S."/>
            <person name="Hanley Z."/>
            <person name="Storey R."/>
            <person name="Thrimawithana A."/>
            <person name="Thomson S."/>
            <person name="David C."/>
            <person name="Testolin R."/>
        </authorList>
    </citation>
    <scope>NUCLEOTIDE SEQUENCE [LARGE SCALE GENOMIC DNA]</scope>
    <source>
        <strain evidence="20">cv. Red5</strain>
        <tissue evidence="19">Young leaf</tissue>
    </source>
</reference>
<feature type="compositionally biased region" description="Acidic residues" evidence="17">
    <location>
        <begin position="452"/>
        <end position="468"/>
    </location>
</feature>
<feature type="domain" description="AIG1-type G" evidence="18">
    <location>
        <begin position="158"/>
        <end position="378"/>
    </location>
</feature>
<evidence type="ECO:0000256" key="11">
    <source>
        <dbReference type="ARBA" id="ARBA00022927"/>
    </source>
</evidence>
<dbReference type="OMA" id="PEVVHMS"/>
<evidence type="ECO:0000256" key="7">
    <source>
        <dbReference type="ARBA" id="ARBA00022741"/>
    </source>
</evidence>
<evidence type="ECO:0000256" key="14">
    <source>
        <dbReference type="ARBA" id="ARBA00023136"/>
    </source>
</evidence>
<keyword evidence="11" id="KW-0653">Protein transport</keyword>
<dbReference type="GO" id="GO:0045036">
    <property type="term" value="P:protein targeting to chloroplast"/>
    <property type="evidence" value="ECO:0007669"/>
    <property type="project" value="TreeGrafter"/>
</dbReference>
<keyword evidence="3" id="KW-0150">Chloroplast</keyword>
<feature type="compositionally biased region" description="Polar residues" evidence="17">
    <location>
        <begin position="52"/>
        <end position="76"/>
    </location>
</feature>
<evidence type="ECO:0000256" key="17">
    <source>
        <dbReference type="SAM" id="MobiDB-lite"/>
    </source>
</evidence>
<feature type="region of interest" description="Disordered" evidence="17">
    <location>
        <begin position="515"/>
        <end position="549"/>
    </location>
</feature>
<evidence type="ECO:0000313" key="20">
    <source>
        <dbReference type="Proteomes" id="UP000241394"/>
    </source>
</evidence>
<keyword evidence="5" id="KW-0812">Transmembrane</keyword>
<dbReference type="OrthoDB" id="8954335at2759"/>
<evidence type="ECO:0000256" key="6">
    <source>
        <dbReference type="ARBA" id="ARBA00022723"/>
    </source>
</evidence>
<keyword evidence="4" id="KW-0934">Plastid</keyword>
<dbReference type="GO" id="GO:0016787">
    <property type="term" value="F:hydrolase activity"/>
    <property type="evidence" value="ECO:0007669"/>
    <property type="project" value="UniProtKB-KW"/>
</dbReference>
<dbReference type="GO" id="GO:0046872">
    <property type="term" value="F:metal ion binding"/>
    <property type="evidence" value="ECO:0007669"/>
    <property type="project" value="UniProtKB-KW"/>
</dbReference>
<dbReference type="STRING" id="1590841.A0A2R6QII4"/>
<evidence type="ECO:0000256" key="15">
    <source>
        <dbReference type="ARBA" id="ARBA00023766"/>
    </source>
</evidence>
<dbReference type="Gramene" id="PSS08421">
    <property type="protein sequence ID" value="PSS08421"/>
    <property type="gene ID" value="CEY00_Acc18777"/>
</dbReference>
<dbReference type="Pfam" id="PF11886">
    <property type="entry name" value="TOC159_MAD"/>
    <property type="match status" value="1"/>
</dbReference>
<comment type="cofactor">
    <cofactor evidence="1">
        <name>Mg(2+)</name>
        <dbReference type="ChEBI" id="CHEBI:18420"/>
    </cofactor>
</comment>
<dbReference type="FunCoup" id="A0A2R6QII4">
    <property type="interactions" value="3666"/>
</dbReference>
<feature type="compositionally biased region" description="Basic and acidic residues" evidence="17">
    <location>
        <begin position="515"/>
        <end position="525"/>
    </location>
</feature>
<dbReference type="EMBL" id="NKQK01000016">
    <property type="protein sequence ID" value="PSS08421.1"/>
    <property type="molecule type" value="Genomic_DNA"/>
</dbReference>
<accession>A0A2R6QII4</accession>
<dbReference type="InterPro" id="IPR045058">
    <property type="entry name" value="GIMA/IAN/Toc"/>
</dbReference>
<dbReference type="AlphaFoldDB" id="A0A2R6QII4"/>
<comment type="subcellular location">
    <subcellularLocation>
        <location evidence="15">Plastid</location>
        <location evidence="15">Chloroplast outer membrane</location>
        <topology evidence="15">Single-pass membrane protein</topology>
    </subcellularLocation>
</comment>
<evidence type="ECO:0000256" key="13">
    <source>
        <dbReference type="ARBA" id="ARBA00023134"/>
    </source>
</evidence>
<keyword evidence="8" id="KW-0378">Hydrolase</keyword>
<dbReference type="PANTHER" id="PTHR10903">
    <property type="entry name" value="GTPASE, IMAP FAMILY MEMBER-RELATED"/>
    <property type="match status" value="1"/>
</dbReference>
<gene>
    <name evidence="19" type="ORF">CEY00_Acc18777</name>
</gene>
<feature type="region of interest" description="Disordered" evidence="17">
    <location>
        <begin position="450"/>
        <end position="473"/>
    </location>
</feature>
<comment type="similarity">
    <text evidence="16">Belongs to the TRAFAC class TrmE-Era-EngA-EngB-Septin-like GTPase superfamily. AIG1/Toc34/Toc159-like paraseptin GTPase family. TOC159 subfamily.</text>
</comment>
<comment type="caution">
    <text evidence="19">The sequence shown here is derived from an EMBL/GenBank/DDBJ whole genome shotgun (WGS) entry which is preliminary data.</text>
</comment>
<evidence type="ECO:0000256" key="3">
    <source>
        <dbReference type="ARBA" id="ARBA00022528"/>
    </source>
</evidence>
<dbReference type="Pfam" id="PF04548">
    <property type="entry name" value="AIG1"/>
    <property type="match status" value="1"/>
</dbReference>
<keyword evidence="20" id="KW-1185">Reference proteome</keyword>
<organism evidence="19 20">
    <name type="scientific">Actinidia chinensis var. chinensis</name>
    <name type="common">Chinese soft-hair kiwi</name>
    <dbReference type="NCBI Taxonomy" id="1590841"/>
    <lineage>
        <taxon>Eukaryota</taxon>
        <taxon>Viridiplantae</taxon>
        <taxon>Streptophyta</taxon>
        <taxon>Embryophyta</taxon>
        <taxon>Tracheophyta</taxon>
        <taxon>Spermatophyta</taxon>
        <taxon>Magnoliopsida</taxon>
        <taxon>eudicotyledons</taxon>
        <taxon>Gunneridae</taxon>
        <taxon>Pentapetalae</taxon>
        <taxon>asterids</taxon>
        <taxon>Ericales</taxon>
        <taxon>Actinidiaceae</taxon>
        <taxon>Actinidia</taxon>
    </lineage>
</organism>